<evidence type="ECO:0000256" key="5">
    <source>
        <dbReference type="HAMAP-Rule" id="MF_01328"/>
    </source>
</evidence>
<comment type="similarity">
    <text evidence="1 5">Belongs to the universal ribosomal protein uL4 family.</text>
</comment>
<dbReference type="Proteomes" id="UP000034448">
    <property type="component" value="Unassembled WGS sequence"/>
</dbReference>
<dbReference type="PATRIC" id="fig|1618417.4.peg.438"/>
<dbReference type="PANTHER" id="PTHR10746">
    <property type="entry name" value="50S RIBOSOMAL PROTEIN L4"/>
    <property type="match status" value="1"/>
</dbReference>
<name>A0A0G0F9I6_9BACT</name>
<dbReference type="SUPFAM" id="SSF52166">
    <property type="entry name" value="Ribosomal protein L4"/>
    <property type="match status" value="1"/>
</dbReference>
<evidence type="ECO:0000256" key="4">
    <source>
        <dbReference type="ARBA" id="ARBA00035244"/>
    </source>
</evidence>
<dbReference type="Pfam" id="PF00573">
    <property type="entry name" value="Ribosomal_L4"/>
    <property type="match status" value="1"/>
</dbReference>
<keyword evidence="5" id="KW-0694">RNA-binding</keyword>
<evidence type="ECO:0000256" key="6">
    <source>
        <dbReference type="SAM" id="MobiDB-lite"/>
    </source>
</evidence>
<organism evidence="7 8">
    <name type="scientific">Candidatus Daviesbacteria bacterium GW2011_GWA1_36_8</name>
    <dbReference type="NCBI Taxonomy" id="1618417"/>
    <lineage>
        <taxon>Bacteria</taxon>
        <taxon>Candidatus Daviesiibacteriota</taxon>
    </lineage>
</organism>
<dbReference type="GO" id="GO:0003735">
    <property type="term" value="F:structural constituent of ribosome"/>
    <property type="evidence" value="ECO:0007669"/>
    <property type="project" value="InterPro"/>
</dbReference>
<feature type="compositionally biased region" description="Polar residues" evidence="6">
    <location>
        <begin position="25"/>
        <end position="38"/>
    </location>
</feature>
<dbReference type="GO" id="GO:0005840">
    <property type="term" value="C:ribosome"/>
    <property type="evidence" value="ECO:0007669"/>
    <property type="project" value="UniProtKB-KW"/>
</dbReference>
<reference evidence="7 8" key="1">
    <citation type="journal article" date="2015" name="Nature">
        <title>rRNA introns, odd ribosomes, and small enigmatic genomes across a large radiation of phyla.</title>
        <authorList>
            <person name="Brown C.T."/>
            <person name="Hug L.A."/>
            <person name="Thomas B.C."/>
            <person name="Sharon I."/>
            <person name="Castelle C.J."/>
            <person name="Singh A."/>
            <person name="Wilkins M.J."/>
            <person name="Williams K.H."/>
            <person name="Banfield J.F."/>
        </authorList>
    </citation>
    <scope>NUCLEOTIDE SEQUENCE [LARGE SCALE GENOMIC DNA]</scope>
</reference>
<dbReference type="GO" id="GO:1990904">
    <property type="term" value="C:ribonucleoprotein complex"/>
    <property type="evidence" value="ECO:0007669"/>
    <property type="project" value="UniProtKB-KW"/>
</dbReference>
<dbReference type="InterPro" id="IPR013005">
    <property type="entry name" value="Ribosomal_uL4-like"/>
</dbReference>
<feature type="region of interest" description="Disordered" evidence="6">
    <location>
        <begin position="1"/>
        <end position="50"/>
    </location>
</feature>
<feature type="region of interest" description="Disordered" evidence="6">
    <location>
        <begin position="97"/>
        <end position="122"/>
    </location>
</feature>
<dbReference type="AlphaFoldDB" id="A0A0G0F9I6"/>
<evidence type="ECO:0000256" key="1">
    <source>
        <dbReference type="ARBA" id="ARBA00010528"/>
    </source>
</evidence>
<keyword evidence="2 5" id="KW-0689">Ribosomal protein</keyword>
<protein>
    <recommendedName>
        <fullName evidence="4 5">Large ribosomal subunit protein uL4</fullName>
    </recommendedName>
</protein>
<comment type="function">
    <text evidence="5">One of the primary rRNA binding proteins, this protein initially binds near the 5'-end of the 23S rRNA. It is important during the early stages of 50S assembly. It makes multiple contacts with different domains of the 23S rRNA in the assembled 50S subunit and ribosome.</text>
</comment>
<comment type="subunit">
    <text evidence="5">Part of the 50S ribosomal subunit.</text>
</comment>
<evidence type="ECO:0000256" key="3">
    <source>
        <dbReference type="ARBA" id="ARBA00023274"/>
    </source>
</evidence>
<feature type="compositionally biased region" description="Basic residues" evidence="6">
    <location>
        <begin position="111"/>
        <end position="122"/>
    </location>
</feature>
<dbReference type="GO" id="GO:0019843">
    <property type="term" value="F:rRNA binding"/>
    <property type="evidence" value="ECO:0007669"/>
    <property type="project" value="UniProtKB-UniRule"/>
</dbReference>
<sequence>MPVKKEVTNDKKQETNKKNVIANVVKQSSPDKTQNKIATSPKAPRNDRKKGGLSVALYSLAGKTAGTLDLPKEVFGAEVNQDLLKQALRVYSTNIKSHRAHTKTRGEVRGSTRKIWKQKGTGRARHGAITAPIFVGGGIALGPRVRNVILDLPEKMKKKALISALSQKALDSGVIGVSGLDKASGKTKEMATLIKKVEAKSALIVTGDKSENAKRATGNLKNTQLISAQSLNAYEVLRHQSLLLTKEAVEKLKERLVR</sequence>
<accession>A0A0G0F9I6</accession>
<evidence type="ECO:0000313" key="8">
    <source>
        <dbReference type="Proteomes" id="UP000034448"/>
    </source>
</evidence>
<keyword evidence="5" id="KW-0699">rRNA-binding</keyword>
<evidence type="ECO:0000256" key="2">
    <source>
        <dbReference type="ARBA" id="ARBA00022980"/>
    </source>
</evidence>
<evidence type="ECO:0000313" key="7">
    <source>
        <dbReference type="EMBL" id="KKQ15778.1"/>
    </source>
</evidence>
<dbReference type="PANTHER" id="PTHR10746:SF6">
    <property type="entry name" value="LARGE RIBOSOMAL SUBUNIT PROTEIN UL4M"/>
    <property type="match status" value="1"/>
</dbReference>
<keyword evidence="3 5" id="KW-0687">Ribonucleoprotein</keyword>
<dbReference type="Gene3D" id="3.40.1370.10">
    <property type="match status" value="1"/>
</dbReference>
<gene>
    <name evidence="5" type="primary">rplD</name>
    <name evidence="7" type="ORF">US28_C0010G0011</name>
</gene>
<dbReference type="HAMAP" id="MF_01328_B">
    <property type="entry name" value="Ribosomal_uL4_B"/>
    <property type="match status" value="1"/>
</dbReference>
<dbReference type="GO" id="GO:0006412">
    <property type="term" value="P:translation"/>
    <property type="evidence" value="ECO:0007669"/>
    <property type="project" value="UniProtKB-UniRule"/>
</dbReference>
<dbReference type="InterPro" id="IPR023574">
    <property type="entry name" value="Ribosomal_uL4_dom_sf"/>
</dbReference>
<dbReference type="InterPro" id="IPR002136">
    <property type="entry name" value="Ribosomal_uL4"/>
</dbReference>
<dbReference type="EMBL" id="LBSJ01000010">
    <property type="protein sequence ID" value="KKQ15778.1"/>
    <property type="molecule type" value="Genomic_DNA"/>
</dbReference>
<comment type="caution">
    <text evidence="7">The sequence shown here is derived from an EMBL/GenBank/DDBJ whole genome shotgun (WGS) entry which is preliminary data.</text>
</comment>
<proteinExistence type="inferred from homology"/>
<feature type="compositionally biased region" description="Basic and acidic residues" evidence="6">
    <location>
        <begin position="1"/>
        <end position="17"/>
    </location>
</feature>
<comment type="function">
    <text evidence="5">Forms part of the polypeptide exit tunnel.</text>
</comment>
<dbReference type="NCBIfam" id="TIGR03953">
    <property type="entry name" value="rplD_bact"/>
    <property type="match status" value="1"/>
</dbReference>